<keyword evidence="10" id="KW-0479">Metal-binding</keyword>
<comment type="similarity">
    <text evidence="3 18">Belongs to the protein kinase superfamily. RIO-type Ser/Thr kinase family.</text>
</comment>
<evidence type="ECO:0000256" key="3">
    <source>
        <dbReference type="ARBA" id="ARBA00009196"/>
    </source>
</evidence>
<proteinExistence type="inferred from homology"/>
<feature type="region of interest" description="Disordered" evidence="22">
    <location>
        <begin position="515"/>
        <end position="624"/>
    </location>
</feature>
<keyword evidence="14 18" id="KW-0067">ATP-binding</keyword>
<comment type="caution">
    <text evidence="24">The sequence shown here is derived from an EMBL/GenBank/DDBJ whole genome shotgun (WGS) entry which is preliminary data.</text>
</comment>
<dbReference type="Gene3D" id="3.30.200.20">
    <property type="entry name" value="Phosphorylase Kinase, domain 1"/>
    <property type="match status" value="1"/>
</dbReference>
<evidence type="ECO:0000259" key="23">
    <source>
        <dbReference type="SMART" id="SM00090"/>
    </source>
</evidence>
<evidence type="ECO:0000256" key="9">
    <source>
        <dbReference type="ARBA" id="ARBA00022679"/>
    </source>
</evidence>
<evidence type="ECO:0000256" key="14">
    <source>
        <dbReference type="ARBA" id="ARBA00022840"/>
    </source>
</evidence>
<dbReference type="EC" id="2.7.11.1" evidence="4 18"/>
<feature type="region of interest" description="Disordered" evidence="22">
    <location>
        <begin position="149"/>
        <end position="174"/>
    </location>
</feature>
<dbReference type="InterPro" id="IPR000687">
    <property type="entry name" value="RIO_kinase"/>
</dbReference>
<dbReference type="GO" id="GO:0005737">
    <property type="term" value="C:cytoplasm"/>
    <property type="evidence" value="ECO:0007669"/>
    <property type="project" value="UniProtKB-SubCell"/>
</dbReference>
<evidence type="ECO:0000256" key="8">
    <source>
        <dbReference type="ARBA" id="ARBA00022527"/>
    </source>
</evidence>
<evidence type="ECO:0000256" key="21">
    <source>
        <dbReference type="PIRSR" id="PIRSR038147-3"/>
    </source>
</evidence>
<comment type="catalytic activity">
    <reaction evidence="17 18">
        <text>L-seryl-[protein] + ATP = O-phospho-L-seryl-[protein] + ADP + H(+)</text>
        <dbReference type="Rhea" id="RHEA:17989"/>
        <dbReference type="Rhea" id="RHEA-COMP:9863"/>
        <dbReference type="Rhea" id="RHEA-COMP:11604"/>
        <dbReference type="ChEBI" id="CHEBI:15378"/>
        <dbReference type="ChEBI" id="CHEBI:29999"/>
        <dbReference type="ChEBI" id="CHEBI:30616"/>
        <dbReference type="ChEBI" id="CHEBI:83421"/>
        <dbReference type="ChEBI" id="CHEBI:456216"/>
        <dbReference type="EC" id="2.7.11.1"/>
    </reaction>
</comment>
<evidence type="ECO:0000256" key="17">
    <source>
        <dbReference type="ARBA" id="ARBA00048679"/>
    </source>
</evidence>
<evidence type="ECO:0000256" key="2">
    <source>
        <dbReference type="ARBA" id="ARBA00004496"/>
    </source>
</evidence>
<feature type="compositionally biased region" description="Basic and acidic residues" evidence="22">
    <location>
        <begin position="158"/>
        <end position="174"/>
    </location>
</feature>
<name>A0AAD3TNS9_9TREE</name>
<evidence type="ECO:0000256" key="22">
    <source>
        <dbReference type="SAM" id="MobiDB-lite"/>
    </source>
</evidence>
<feature type="binding site" evidence="20">
    <location>
        <position position="305"/>
    </location>
    <ligand>
        <name>ATP</name>
        <dbReference type="ChEBI" id="CHEBI:30616"/>
    </ligand>
</feature>
<dbReference type="InterPro" id="IPR011009">
    <property type="entry name" value="Kinase-like_dom_sf"/>
</dbReference>
<feature type="binding site" evidence="21">
    <location>
        <position position="354"/>
    </location>
    <ligand>
        <name>Mg(2+)</name>
        <dbReference type="ChEBI" id="CHEBI:18420"/>
    </ligand>
</feature>
<evidence type="ECO:0000256" key="11">
    <source>
        <dbReference type="ARBA" id="ARBA00022741"/>
    </source>
</evidence>
<keyword evidence="8 18" id="KW-0723">Serine/threonine-protein kinase</keyword>
<dbReference type="PIRSF" id="PIRSF038147">
    <property type="entry name" value="Ser/Thr_PK_RIO1"/>
    <property type="match status" value="1"/>
</dbReference>
<evidence type="ECO:0000256" key="10">
    <source>
        <dbReference type="ARBA" id="ARBA00022723"/>
    </source>
</evidence>
<gene>
    <name evidence="24" type="primary">rio1</name>
    <name evidence="24" type="ORF">CspeluHIS016_0105730</name>
</gene>
<evidence type="ECO:0000256" key="18">
    <source>
        <dbReference type="PIRNR" id="PIRNR038147"/>
    </source>
</evidence>
<comment type="cofactor">
    <cofactor evidence="1 21">
        <name>Mg(2+)</name>
        <dbReference type="ChEBI" id="CHEBI:18420"/>
    </cofactor>
</comment>
<reference evidence="24" key="1">
    <citation type="journal article" date="2023" name="BMC Genomics">
        <title>Chromosome-level genome assemblies of Cutaneotrichosporon spp. (Trichosporonales, Basidiomycota) reveal imbalanced evolution between nucleotide sequences and chromosome synteny.</title>
        <authorList>
            <person name="Kobayashi Y."/>
            <person name="Kayamori A."/>
            <person name="Aoki K."/>
            <person name="Shiwa Y."/>
            <person name="Matsutani M."/>
            <person name="Fujita N."/>
            <person name="Sugita T."/>
            <person name="Iwasaki W."/>
            <person name="Tanaka N."/>
            <person name="Takashima M."/>
        </authorList>
    </citation>
    <scope>NUCLEOTIDE SEQUENCE</scope>
    <source>
        <strain evidence="24">HIS016</strain>
    </source>
</reference>
<keyword evidence="6" id="KW-0963">Cytoplasm</keyword>
<evidence type="ECO:0000256" key="16">
    <source>
        <dbReference type="ARBA" id="ARBA00047899"/>
    </source>
</evidence>
<dbReference type="InterPro" id="IPR018935">
    <property type="entry name" value="RIO_kinase_CS"/>
</dbReference>
<evidence type="ECO:0000256" key="20">
    <source>
        <dbReference type="PIRSR" id="PIRSR038147-2"/>
    </source>
</evidence>
<comment type="subcellular location">
    <subcellularLocation>
        <location evidence="2">Cytoplasm</location>
    </subcellularLocation>
</comment>
<keyword evidence="25" id="KW-1185">Reference proteome</keyword>
<accession>A0AAD3TNS9</accession>
<dbReference type="GO" id="GO:0016787">
    <property type="term" value="F:hydrolase activity"/>
    <property type="evidence" value="ECO:0007669"/>
    <property type="project" value="UniProtKB-KW"/>
</dbReference>
<protein>
    <recommendedName>
        <fullName evidence="5 18">Serine/threonine-protein kinase RIO1</fullName>
        <ecNumber evidence="4 18">2.7.11.1</ecNumber>
    </recommendedName>
</protein>
<evidence type="ECO:0000256" key="15">
    <source>
        <dbReference type="ARBA" id="ARBA00022842"/>
    </source>
</evidence>
<evidence type="ECO:0000256" key="5">
    <source>
        <dbReference type="ARBA" id="ARBA00016038"/>
    </source>
</evidence>
<evidence type="ECO:0000256" key="19">
    <source>
        <dbReference type="PIRSR" id="PIRSR038147-1"/>
    </source>
</evidence>
<keyword evidence="15" id="KW-0460">Magnesium</keyword>
<comment type="catalytic activity">
    <reaction evidence="16 18">
        <text>L-threonyl-[protein] + ATP = O-phospho-L-threonyl-[protein] + ADP + H(+)</text>
        <dbReference type="Rhea" id="RHEA:46608"/>
        <dbReference type="Rhea" id="RHEA-COMP:11060"/>
        <dbReference type="Rhea" id="RHEA-COMP:11605"/>
        <dbReference type="ChEBI" id="CHEBI:15378"/>
        <dbReference type="ChEBI" id="CHEBI:30013"/>
        <dbReference type="ChEBI" id="CHEBI:30616"/>
        <dbReference type="ChEBI" id="CHEBI:61977"/>
        <dbReference type="ChEBI" id="CHEBI:456216"/>
        <dbReference type="EC" id="2.7.11.1"/>
    </reaction>
</comment>
<feature type="domain" description="RIO kinase" evidence="23">
    <location>
        <begin position="166"/>
        <end position="415"/>
    </location>
</feature>
<keyword evidence="9 18" id="KW-0808">Transferase</keyword>
<organism evidence="24 25">
    <name type="scientific">Cutaneotrichosporon spelunceum</name>
    <dbReference type="NCBI Taxonomy" id="1672016"/>
    <lineage>
        <taxon>Eukaryota</taxon>
        <taxon>Fungi</taxon>
        <taxon>Dikarya</taxon>
        <taxon>Basidiomycota</taxon>
        <taxon>Agaricomycotina</taxon>
        <taxon>Tremellomycetes</taxon>
        <taxon>Trichosporonales</taxon>
        <taxon>Trichosporonaceae</taxon>
        <taxon>Cutaneotrichosporon</taxon>
    </lineage>
</organism>
<dbReference type="CDD" id="cd05147">
    <property type="entry name" value="RIO1_euk"/>
    <property type="match status" value="1"/>
</dbReference>
<feature type="compositionally biased region" description="Acidic residues" evidence="22">
    <location>
        <begin position="523"/>
        <end position="544"/>
    </location>
</feature>
<dbReference type="GO" id="GO:0005524">
    <property type="term" value="F:ATP binding"/>
    <property type="evidence" value="ECO:0007669"/>
    <property type="project" value="UniProtKB-KW"/>
</dbReference>
<feature type="active site" description="4-aspartylphosphate intermediate" evidence="19">
    <location>
        <position position="366"/>
    </location>
</feature>
<feature type="binding site" evidence="20">
    <location>
        <position position="232"/>
    </location>
    <ligand>
        <name>ATP</name>
        <dbReference type="ChEBI" id="CHEBI:30616"/>
    </ligand>
</feature>
<dbReference type="GO" id="GO:0042254">
    <property type="term" value="P:ribosome biogenesis"/>
    <property type="evidence" value="ECO:0007669"/>
    <property type="project" value="UniProtKB-KW"/>
</dbReference>
<feature type="compositionally biased region" description="Basic and acidic residues" evidence="22">
    <location>
        <begin position="574"/>
        <end position="603"/>
    </location>
</feature>
<sequence>MSQAHPPAHPTPEAIENPLEVPSQRPDGKGYIDDAAELCDNESEGSSVEESLDSADERSRGGWPEEGASHADGEEYDEDDNWDVENEDWELADGDFTKQYNRVRQAYTAAGGSAQPLPARNSHAPGALKAAPAKAGSLGKKLVNPALFGGVGHNPKSAAERQNQKDKADRATHEQVLDDRTRNTLLRLVNRGYFGVIEGCVSTGKEANVYLAFPGSDTPPEPYPYPPAVAVKIYRTAILNFRARQKYIVGEQRFAGGYSSARNARKMVSLWAEKELRNLRRLVAGGVRAPVVIEQRDNVLVMEFLGRDGVASPRLKDADISNSKLARLYGELLVAMRRMYHDCQLVHADLSEYNILYHDSHLYIIDVSQSVEHNHPNAFDFLRSDIRNVEDFFFKRSGGAVRTLGLRRVWSFIVDENVGLSREEEAGDAGEDRLLDVLREWLDREPEEEKAEEDTDDVKAKAEVDDAVFFSSYIPRSLGEVYDPERDIDILKAGKGDTLIYAGITKLDINEGKAASEAPVPSQEEEAEVALEAEVTPEPEELDPAEGAADGRSGKSVRWADWEPEEDAEVEPAEFEKKSRGFRHEDKESKKERKKALKEENREKRKHKMPKGEKARLIKKTSSR</sequence>
<evidence type="ECO:0000256" key="6">
    <source>
        <dbReference type="ARBA" id="ARBA00022490"/>
    </source>
</evidence>
<dbReference type="Pfam" id="PF01163">
    <property type="entry name" value="RIO1"/>
    <property type="match status" value="1"/>
</dbReference>
<feature type="compositionally biased region" description="Acidic residues" evidence="22">
    <location>
        <begin position="562"/>
        <end position="573"/>
    </location>
</feature>
<dbReference type="Proteomes" id="UP001222932">
    <property type="component" value="Unassembled WGS sequence"/>
</dbReference>
<dbReference type="SMART" id="SM00090">
    <property type="entry name" value="RIO"/>
    <property type="match status" value="1"/>
</dbReference>
<evidence type="ECO:0000313" key="24">
    <source>
        <dbReference type="EMBL" id="GMK53987.1"/>
    </source>
</evidence>
<evidence type="ECO:0000256" key="1">
    <source>
        <dbReference type="ARBA" id="ARBA00001946"/>
    </source>
</evidence>
<dbReference type="PROSITE" id="PS01245">
    <property type="entry name" value="RIO1"/>
    <property type="match status" value="1"/>
</dbReference>
<evidence type="ECO:0000256" key="12">
    <source>
        <dbReference type="ARBA" id="ARBA00022777"/>
    </source>
</evidence>
<dbReference type="SUPFAM" id="SSF56112">
    <property type="entry name" value="Protein kinase-like (PK-like)"/>
    <property type="match status" value="1"/>
</dbReference>
<dbReference type="AlphaFoldDB" id="A0AAD3TNS9"/>
<evidence type="ECO:0000256" key="13">
    <source>
        <dbReference type="ARBA" id="ARBA00022801"/>
    </source>
</evidence>
<feature type="binding site" evidence="21">
    <location>
        <position position="366"/>
    </location>
    <ligand>
        <name>Mg(2+)</name>
        <dbReference type="ChEBI" id="CHEBI:18420"/>
    </ligand>
</feature>
<dbReference type="InterPro" id="IPR017407">
    <property type="entry name" value="Ser/Thr_kinase_Rio1"/>
</dbReference>
<keyword evidence="12 18" id="KW-0418">Kinase</keyword>
<dbReference type="InterPro" id="IPR018934">
    <property type="entry name" value="RIO_dom"/>
</dbReference>
<dbReference type="PANTHER" id="PTHR45723">
    <property type="entry name" value="SERINE/THREONINE-PROTEIN KINASE RIO1"/>
    <property type="match status" value="1"/>
</dbReference>
<feature type="region of interest" description="Disordered" evidence="22">
    <location>
        <begin position="1"/>
        <end position="81"/>
    </location>
</feature>
<dbReference type="GO" id="GO:0004674">
    <property type="term" value="F:protein serine/threonine kinase activity"/>
    <property type="evidence" value="ECO:0007669"/>
    <property type="project" value="UniProtKB-KW"/>
</dbReference>
<reference evidence="24" key="2">
    <citation type="submission" date="2023-06" db="EMBL/GenBank/DDBJ databases">
        <authorList>
            <person name="Kobayashi Y."/>
            <person name="Kayamori A."/>
            <person name="Aoki K."/>
            <person name="Shiwa Y."/>
            <person name="Fujita N."/>
            <person name="Sugita T."/>
            <person name="Iwasaki W."/>
            <person name="Tanaka N."/>
            <person name="Takashima M."/>
        </authorList>
    </citation>
    <scope>NUCLEOTIDE SEQUENCE</scope>
    <source>
        <strain evidence="24">HIS016</strain>
    </source>
</reference>
<evidence type="ECO:0000256" key="7">
    <source>
        <dbReference type="ARBA" id="ARBA00022517"/>
    </source>
</evidence>
<evidence type="ECO:0000256" key="4">
    <source>
        <dbReference type="ARBA" id="ARBA00012513"/>
    </source>
</evidence>
<keyword evidence="7" id="KW-0690">Ribosome biogenesis</keyword>
<evidence type="ECO:0000313" key="25">
    <source>
        <dbReference type="Proteomes" id="UP001222932"/>
    </source>
</evidence>
<dbReference type="InterPro" id="IPR051272">
    <property type="entry name" value="RIO-type_Ser/Thr_kinase"/>
</dbReference>
<dbReference type="GO" id="GO:0046872">
    <property type="term" value="F:metal ion binding"/>
    <property type="evidence" value="ECO:0007669"/>
    <property type="project" value="UniProtKB-KW"/>
</dbReference>
<feature type="compositionally biased region" description="Acidic residues" evidence="22">
    <location>
        <begin position="34"/>
        <end position="43"/>
    </location>
</feature>
<keyword evidence="11 18" id="KW-0547">Nucleotide-binding</keyword>
<dbReference type="EMBL" id="BTCM01000001">
    <property type="protein sequence ID" value="GMK53987.1"/>
    <property type="molecule type" value="Genomic_DNA"/>
</dbReference>
<keyword evidence="13" id="KW-0378">Hydrolase</keyword>
<dbReference type="Gene3D" id="1.10.510.10">
    <property type="entry name" value="Transferase(Phosphotransferase) domain 1"/>
    <property type="match status" value="1"/>
</dbReference>
<feature type="active site" description="Proton acceptor" evidence="19">
    <location>
        <position position="349"/>
    </location>
</feature>